<organism evidence="3 4">
    <name type="scientific">Trinickia violacea</name>
    <dbReference type="NCBI Taxonomy" id="2571746"/>
    <lineage>
        <taxon>Bacteria</taxon>
        <taxon>Pseudomonadati</taxon>
        <taxon>Pseudomonadota</taxon>
        <taxon>Betaproteobacteria</taxon>
        <taxon>Burkholderiales</taxon>
        <taxon>Burkholderiaceae</taxon>
        <taxon>Trinickia</taxon>
    </lineage>
</organism>
<evidence type="ECO:0000313" key="3">
    <source>
        <dbReference type="EMBL" id="QCP53757.1"/>
    </source>
</evidence>
<dbReference type="Pfam" id="PF13663">
    <property type="entry name" value="DUF4148"/>
    <property type="match status" value="1"/>
</dbReference>
<evidence type="ECO:0000313" key="4">
    <source>
        <dbReference type="Proteomes" id="UP000298656"/>
    </source>
</evidence>
<dbReference type="OrthoDB" id="9112534at2"/>
<dbReference type="InterPro" id="IPR025421">
    <property type="entry name" value="DUF4148"/>
</dbReference>
<dbReference type="AlphaFoldDB" id="A0A4P8IZ79"/>
<name>A0A4P8IZ79_9BURK</name>
<dbReference type="RefSeq" id="WP_137336526.1">
    <property type="nucleotide sequence ID" value="NZ_CP040078.1"/>
</dbReference>
<evidence type="ECO:0000256" key="2">
    <source>
        <dbReference type="SAM" id="SignalP"/>
    </source>
</evidence>
<proteinExistence type="predicted"/>
<reference evidence="3 4" key="1">
    <citation type="submission" date="2019-05" db="EMBL/GenBank/DDBJ databases">
        <title>Burkholderia sp. DHOD12, isolated from subtropical forest soil.</title>
        <authorList>
            <person name="Gao Z.-H."/>
            <person name="Qiu L.-H."/>
        </authorList>
    </citation>
    <scope>NUCLEOTIDE SEQUENCE [LARGE SCALE GENOMIC DNA]</scope>
    <source>
        <strain evidence="3 4">DHOD12</strain>
    </source>
</reference>
<dbReference type="KEGG" id="tvl:FAZ95_32620"/>
<sequence>MKSIVYAAVLATVLAAPVPSFAQSAQPLSRAQVRAELVQLEKAGYQPGSDNLTYPSDIQAAEQRVHRQDVQTATAGTSGYGPQVSGASQVGGPAANANGPMSVYFGR</sequence>
<dbReference type="EMBL" id="CP040078">
    <property type="protein sequence ID" value="QCP53757.1"/>
    <property type="molecule type" value="Genomic_DNA"/>
</dbReference>
<dbReference type="Proteomes" id="UP000298656">
    <property type="component" value="Chromosome 2"/>
</dbReference>
<feature type="signal peptide" evidence="2">
    <location>
        <begin position="1"/>
        <end position="22"/>
    </location>
</feature>
<evidence type="ECO:0000256" key="1">
    <source>
        <dbReference type="SAM" id="MobiDB-lite"/>
    </source>
</evidence>
<gene>
    <name evidence="3" type="ORF">FAZ95_32620</name>
</gene>
<feature type="region of interest" description="Disordered" evidence="1">
    <location>
        <begin position="66"/>
        <end position="93"/>
    </location>
</feature>
<accession>A0A4P8IZ79</accession>
<protein>
    <submittedName>
        <fullName evidence="3">DUF4148 domain-containing protein</fullName>
    </submittedName>
</protein>
<feature type="chain" id="PRO_5020516576" evidence="2">
    <location>
        <begin position="23"/>
        <end position="107"/>
    </location>
</feature>
<keyword evidence="2" id="KW-0732">Signal</keyword>
<keyword evidence="4" id="KW-1185">Reference proteome</keyword>